<sequence length="125" mass="13863">MTILRSSYDHSRFEVAHATIGNANIRSDFITAPTQSLDIASDKQPTAALEKPADVQHEFEISSQVAGEDESFPSNQGAHHDKALTRKLLWKLDSRIVPILAVLFLYSFLDRTNVGNAKILGLEKD</sequence>
<dbReference type="EMBL" id="AMGV01000022">
    <property type="protein sequence ID" value="KEF51712.1"/>
    <property type="molecule type" value="Genomic_DNA"/>
</dbReference>
<reference evidence="6 7" key="1">
    <citation type="submission" date="2013-03" db="EMBL/GenBank/DDBJ databases">
        <title>The Genome Sequence of Exophiala aquamarina CBS 119918.</title>
        <authorList>
            <consortium name="The Broad Institute Genomics Platform"/>
            <person name="Cuomo C."/>
            <person name="de Hoog S."/>
            <person name="Gorbushina A."/>
            <person name="Walker B."/>
            <person name="Young S.K."/>
            <person name="Zeng Q."/>
            <person name="Gargeya S."/>
            <person name="Fitzgerald M."/>
            <person name="Haas B."/>
            <person name="Abouelleil A."/>
            <person name="Allen A.W."/>
            <person name="Alvarado L."/>
            <person name="Arachchi H.M."/>
            <person name="Berlin A.M."/>
            <person name="Chapman S.B."/>
            <person name="Gainer-Dewar J."/>
            <person name="Goldberg J."/>
            <person name="Griggs A."/>
            <person name="Gujja S."/>
            <person name="Hansen M."/>
            <person name="Howarth C."/>
            <person name="Imamovic A."/>
            <person name="Ireland A."/>
            <person name="Larimer J."/>
            <person name="McCowan C."/>
            <person name="Murphy C."/>
            <person name="Pearson M."/>
            <person name="Poon T.W."/>
            <person name="Priest M."/>
            <person name="Roberts A."/>
            <person name="Saif S."/>
            <person name="Shea T."/>
            <person name="Sisk P."/>
            <person name="Sykes S."/>
            <person name="Wortman J."/>
            <person name="Nusbaum C."/>
            <person name="Birren B."/>
        </authorList>
    </citation>
    <scope>NUCLEOTIDE SEQUENCE [LARGE SCALE GENOMIC DNA]</scope>
    <source>
        <strain evidence="6 7">CBS 119918</strain>
    </source>
</reference>
<dbReference type="STRING" id="1182545.A0A072NWC9"/>
<dbReference type="GO" id="GO:0022857">
    <property type="term" value="F:transmembrane transporter activity"/>
    <property type="evidence" value="ECO:0007669"/>
    <property type="project" value="TreeGrafter"/>
</dbReference>
<proteinExistence type="predicted"/>
<dbReference type="PANTHER" id="PTHR43791:SF67">
    <property type="entry name" value="TRANSPORTER, PUTATIVE (AFU_ORTHOLOGUE AFUA_3G04010)-RELATED"/>
    <property type="match status" value="1"/>
</dbReference>
<protein>
    <recommendedName>
        <fullName evidence="8">Major facilitator superfamily (MFS) profile domain-containing protein</fullName>
    </recommendedName>
</protein>
<evidence type="ECO:0000313" key="7">
    <source>
        <dbReference type="Proteomes" id="UP000027920"/>
    </source>
</evidence>
<gene>
    <name evidence="6" type="ORF">A1O9_12347</name>
</gene>
<dbReference type="AlphaFoldDB" id="A0A072NWC9"/>
<name>A0A072NWC9_9EURO</name>
<evidence type="ECO:0008006" key="8">
    <source>
        <dbReference type="Google" id="ProtNLM"/>
    </source>
</evidence>
<evidence type="ECO:0000256" key="1">
    <source>
        <dbReference type="ARBA" id="ARBA00004141"/>
    </source>
</evidence>
<accession>A0A072NWC9</accession>
<dbReference type="HOGENOM" id="CLU_1992634_0_0_1"/>
<dbReference type="Proteomes" id="UP000027920">
    <property type="component" value="Unassembled WGS sequence"/>
</dbReference>
<evidence type="ECO:0000256" key="4">
    <source>
        <dbReference type="ARBA" id="ARBA00022989"/>
    </source>
</evidence>
<organism evidence="6 7">
    <name type="scientific">Exophiala aquamarina CBS 119918</name>
    <dbReference type="NCBI Taxonomy" id="1182545"/>
    <lineage>
        <taxon>Eukaryota</taxon>
        <taxon>Fungi</taxon>
        <taxon>Dikarya</taxon>
        <taxon>Ascomycota</taxon>
        <taxon>Pezizomycotina</taxon>
        <taxon>Eurotiomycetes</taxon>
        <taxon>Chaetothyriomycetidae</taxon>
        <taxon>Chaetothyriales</taxon>
        <taxon>Herpotrichiellaceae</taxon>
        <taxon>Exophiala</taxon>
    </lineage>
</organism>
<evidence type="ECO:0000256" key="2">
    <source>
        <dbReference type="ARBA" id="ARBA00022448"/>
    </source>
</evidence>
<keyword evidence="7" id="KW-1185">Reference proteome</keyword>
<evidence type="ECO:0000313" key="6">
    <source>
        <dbReference type="EMBL" id="KEF51712.1"/>
    </source>
</evidence>
<evidence type="ECO:0000256" key="5">
    <source>
        <dbReference type="ARBA" id="ARBA00023136"/>
    </source>
</evidence>
<keyword evidence="3" id="KW-0812">Transmembrane</keyword>
<dbReference type="OrthoDB" id="4128519at2759"/>
<dbReference type="GeneID" id="25287241"/>
<comment type="caution">
    <text evidence="6">The sequence shown here is derived from an EMBL/GenBank/DDBJ whole genome shotgun (WGS) entry which is preliminary data.</text>
</comment>
<dbReference type="RefSeq" id="XP_013254302.1">
    <property type="nucleotide sequence ID" value="XM_013398848.1"/>
</dbReference>
<keyword evidence="5" id="KW-0472">Membrane</keyword>
<dbReference type="PANTHER" id="PTHR43791">
    <property type="entry name" value="PERMEASE-RELATED"/>
    <property type="match status" value="1"/>
</dbReference>
<evidence type="ECO:0000256" key="3">
    <source>
        <dbReference type="ARBA" id="ARBA00022692"/>
    </source>
</evidence>
<dbReference type="GO" id="GO:0016020">
    <property type="term" value="C:membrane"/>
    <property type="evidence" value="ECO:0007669"/>
    <property type="project" value="UniProtKB-SubCell"/>
</dbReference>
<comment type="subcellular location">
    <subcellularLocation>
        <location evidence="1">Membrane</location>
        <topology evidence="1">Multi-pass membrane protein</topology>
    </subcellularLocation>
</comment>
<keyword evidence="2" id="KW-0813">Transport</keyword>
<dbReference type="VEuPathDB" id="FungiDB:A1O9_12347"/>
<keyword evidence="4" id="KW-1133">Transmembrane helix</keyword>